<reference evidence="1" key="2">
    <citation type="submission" date="2020-05" db="UniProtKB">
        <authorList>
            <consortium name="EnsemblMetazoa"/>
        </authorList>
    </citation>
    <scope>IDENTIFICATION</scope>
    <source>
        <strain evidence="1">CM1001059</strain>
    </source>
</reference>
<dbReference type="EnsemblMetazoa" id="AMEC012265-RA">
    <property type="protein sequence ID" value="AMEC012265-PA"/>
    <property type="gene ID" value="AMEC012265"/>
</dbReference>
<evidence type="ECO:0000313" key="1">
    <source>
        <dbReference type="EnsemblMetazoa" id="AMEC012265-PA"/>
    </source>
</evidence>
<dbReference type="AlphaFoldDB" id="A0A182U1M6"/>
<sequence length="177" mass="19617">TIVSEPIYTKNVFAEPIYPAKTLIAEPVYGKSILAQPAPIYGGKVQSYGPQVAYGGYGAHGCVNLGVIKCKWLELSPQSNMSHQTIRILILIALTSAELRHSEETKPFNPIKTKYIPTAVSYYSGTLQGTSPLVIGVQQPAYVRKYVQFGAFHPSRVRKTLTYAPKLSYVPHEYQRV</sequence>
<dbReference type="VEuPathDB" id="VectorBase:AMEC012265"/>
<organism evidence="1 2">
    <name type="scientific">Anopheles melas</name>
    <dbReference type="NCBI Taxonomy" id="34690"/>
    <lineage>
        <taxon>Eukaryota</taxon>
        <taxon>Metazoa</taxon>
        <taxon>Ecdysozoa</taxon>
        <taxon>Arthropoda</taxon>
        <taxon>Hexapoda</taxon>
        <taxon>Insecta</taxon>
        <taxon>Pterygota</taxon>
        <taxon>Neoptera</taxon>
        <taxon>Endopterygota</taxon>
        <taxon>Diptera</taxon>
        <taxon>Nematocera</taxon>
        <taxon>Culicoidea</taxon>
        <taxon>Culicidae</taxon>
        <taxon>Anophelinae</taxon>
        <taxon>Anopheles</taxon>
    </lineage>
</organism>
<proteinExistence type="predicted"/>
<accession>A0A182U1M6</accession>
<protein>
    <submittedName>
        <fullName evidence="1">Uncharacterized protein</fullName>
    </submittedName>
</protein>
<dbReference type="STRING" id="34690.A0A182U1M6"/>
<keyword evidence="2" id="KW-1185">Reference proteome</keyword>
<dbReference type="Proteomes" id="UP000075902">
    <property type="component" value="Unassembled WGS sequence"/>
</dbReference>
<evidence type="ECO:0000313" key="2">
    <source>
        <dbReference type="Proteomes" id="UP000075902"/>
    </source>
</evidence>
<reference evidence="2" key="1">
    <citation type="submission" date="2014-01" db="EMBL/GenBank/DDBJ databases">
        <title>The Genome Sequence of Anopheles melas CM1001059_A (V2).</title>
        <authorList>
            <consortium name="The Broad Institute Genomics Platform"/>
            <person name="Neafsey D.E."/>
            <person name="Besansky N."/>
            <person name="Howell P."/>
            <person name="Walton C."/>
            <person name="Young S.K."/>
            <person name="Zeng Q."/>
            <person name="Gargeya S."/>
            <person name="Fitzgerald M."/>
            <person name="Haas B."/>
            <person name="Abouelleil A."/>
            <person name="Allen A.W."/>
            <person name="Alvarado L."/>
            <person name="Arachchi H.M."/>
            <person name="Berlin A.M."/>
            <person name="Chapman S.B."/>
            <person name="Gainer-Dewar J."/>
            <person name="Goldberg J."/>
            <person name="Griggs A."/>
            <person name="Gujja S."/>
            <person name="Hansen M."/>
            <person name="Howarth C."/>
            <person name="Imamovic A."/>
            <person name="Ireland A."/>
            <person name="Larimer J."/>
            <person name="McCowan C."/>
            <person name="Murphy C."/>
            <person name="Pearson M."/>
            <person name="Poon T.W."/>
            <person name="Priest M."/>
            <person name="Roberts A."/>
            <person name="Saif S."/>
            <person name="Shea T."/>
            <person name="Sisk P."/>
            <person name="Sykes S."/>
            <person name="Wortman J."/>
            <person name="Nusbaum C."/>
            <person name="Birren B."/>
        </authorList>
    </citation>
    <scope>NUCLEOTIDE SEQUENCE [LARGE SCALE GENOMIC DNA]</scope>
    <source>
        <strain evidence="2">CM1001059</strain>
    </source>
</reference>
<name>A0A182U1M6_9DIPT</name>